<proteinExistence type="predicted"/>
<name>A0AAN6LQE0_9PLEO</name>
<dbReference type="Proteomes" id="UP001280581">
    <property type="component" value="Unassembled WGS sequence"/>
</dbReference>
<protein>
    <recommendedName>
        <fullName evidence="1">Heterokaryon incompatibility domain-containing protein</fullName>
    </recommendedName>
</protein>
<dbReference type="AlphaFoldDB" id="A0AAN6LQE0"/>
<reference evidence="2 3" key="1">
    <citation type="submission" date="2021-02" db="EMBL/GenBank/DDBJ databases">
        <title>Genome assembly of Pseudopithomyces chartarum.</title>
        <authorList>
            <person name="Jauregui R."/>
            <person name="Singh J."/>
            <person name="Voisey C."/>
        </authorList>
    </citation>
    <scope>NUCLEOTIDE SEQUENCE [LARGE SCALE GENOMIC DNA]</scope>
    <source>
        <strain evidence="2 3">AGR01</strain>
    </source>
</reference>
<comment type="caution">
    <text evidence="2">The sequence shown here is derived from an EMBL/GenBank/DDBJ whole genome shotgun (WGS) entry which is preliminary data.</text>
</comment>
<evidence type="ECO:0000313" key="2">
    <source>
        <dbReference type="EMBL" id="KAK3202352.1"/>
    </source>
</evidence>
<gene>
    <name evidence="2" type="ORF">GRF29_161g918758</name>
</gene>
<dbReference type="Pfam" id="PF06985">
    <property type="entry name" value="HET"/>
    <property type="match status" value="1"/>
</dbReference>
<dbReference type="InterPro" id="IPR010730">
    <property type="entry name" value="HET"/>
</dbReference>
<dbReference type="PANTHER" id="PTHR24148:SF82">
    <property type="entry name" value="HETEROKARYON INCOMPATIBILITY DOMAIN-CONTAINING PROTEIN"/>
    <property type="match status" value="1"/>
</dbReference>
<dbReference type="InterPro" id="IPR052895">
    <property type="entry name" value="HetReg/Transcr_Mod"/>
</dbReference>
<evidence type="ECO:0000259" key="1">
    <source>
        <dbReference type="Pfam" id="PF06985"/>
    </source>
</evidence>
<feature type="domain" description="Heterokaryon incompatibility" evidence="1">
    <location>
        <begin position="49"/>
        <end position="187"/>
    </location>
</feature>
<keyword evidence="3" id="KW-1185">Reference proteome</keyword>
<dbReference type="EMBL" id="WVTA01000014">
    <property type="protein sequence ID" value="KAK3202352.1"/>
    <property type="molecule type" value="Genomic_DNA"/>
</dbReference>
<organism evidence="2 3">
    <name type="scientific">Pseudopithomyces chartarum</name>
    <dbReference type="NCBI Taxonomy" id="1892770"/>
    <lineage>
        <taxon>Eukaryota</taxon>
        <taxon>Fungi</taxon>
        <taxon>Dikarya</taxon>
        <taxon>Ascomycota</taxon>
        <taxon>Pezizomycotina</taxon>
        <taxon>Dothideomycetes</taxon>
        <taxon>Pleosporomycetidae</taxon>
        <taxon>Pleosporales</taxon>
        <taxon>Massarineae</taxon>
        <taxon>Didymosphaeriaceae</taxon>
        <taxon>Pseudopithomyces</taxon>
    </lineage>
</organism>
<sequence length="366" mass="41493">MQSNVSNYTELNDAGNQIHLLRLLPAKDMAPPISVELYVSDMEGEDPQYEALSYCWGTDMSTNTLNVGTAGAERTFKLSLTSNLDSALRHLRRSDRPRTLWIDSVCINQGSIEERNQQVQLMDRVYLGAERIVIWLGVAENDSDHLFELLEQNIFEQIQGTELPRYRQATFELCSRPWFQRVWVVQETALAQRDPEVVCGSKRTLWSTLMLFLEMVNQIVSAVVAEVPSIDAVDGSTLPSSTNGRMGQGDRELLRVVDHALFLRDVRVSTAEKIEESWGAAGPGDYRANMESLPINMHRLRFSQATTRDKIHGFMGISAYPQPAVDYARETGELFLEAMMMMLRFNFQHSFQAFPLRLPADGRPPN</sequence>
<accession>A0AAN6LQE0</accession>
<dbReference type="PANTHER" id="PTHR24148">
    <property type="entry name" value="ANKYRIN REPEAT DOMAIN-CONTAINING PROTEIN 39 HOMOLOG-RELATED"/>
    <property type="match status" value="1"/>
</dbReference>
<evidence type="ECO:0000313" key="3">
    <source>
        <dbReference type="Proteomes" id="UP001280581"/>
    </source>
</evidence>